<protein>
    <recommendedName>
        <fullName evidence="7">tRNA (guanine-N(7)-)-methyltransferase</fullName>
        <ecNumber evidence="7">2.1.1.33</ecNumber>
    </recommendedName>
    <alternativeName>
        <fullName evidence="7">tRNA (guanine(46)-N(7))-methyltransferase</fullName>
    </alternativeName>
    <alternativeName>
        <fullName evidence="7">tRNA(m7G46)-methyltransferase</fullName>
    </alternativeName>
</protein>
<evidence type="ECO:0000256" key="6">
    <source>
        <dbReference type="ARBA" id="ARBA00022694"/>
    </source>
</evidence>
<dbReference type="GO" id="GO:0043527">
    <property type="term" value="C:tRNA methyltransferase complex"/>
    <property type="evidence" value="ECO:0007669"/>
    <property type="project" value="TreeGrafter"/>
</dbReference>
<evidence type="ECO:0000256" key="5">
    <source>
        <dbReference type="ARBA" id="ARBA00022691"/>
    </source>
</evidence>
<dbReference type="RefSeq" id="WP_187524946.1">
    <property type="nucleotide sequence ID" value="NZ_JACRTA010000001.1"/>
</dbReference>
<dbReference type="InterPro" id="IPR055361">
    <property type="entry name" value="tRNA_methyltr_TrmB_bact"/>
</dbReference>
<comment type="function">
    <text evidence="2 7">Catalyzes the formation of N(7)-methylguanine at position 46 (m7G46) in tRNA.</text>
</comment>
<evidence type="ECO:0000256" key="3">
    <source>
        <dbReference type="ARBA" id="ARBA00022603"/>
    </source>
</evidence>
<evidence type="ECO:0000256" key="1">
    <source>
        <dbReference type="ARBA" id="ARBA00000142"/>
    </source>
</evidence>
<sequence length="210" mass="24322">MRQRKAKDLDKRLQECSMYMIEKPSGGSKNYFAGDRPLFLEIGCGKGQFILKKAMEHPDSDFIAIEGQETVILRALEKAAGQENVSNLKFMLTFVHSMDEFFDEGQLSGIYLNFSDPWPKARHAKRRLTHRDRLKDYGWALKKGGFIEFKTDNDYLYDFTLEEIDSAGYEIAEQTRDLHSSEYPSKDITTEYEDKFSGRGKNINYVKIIV</sequence>
<dbReference type="SUPFAM" id="SSF53335">
    <property type="entry name" value="S-adenosyl-L-methionine-dependent methyltransferases"/>
    <property type="match status" value="1"/>
</dbReference>
<feature type="binding site" evidence="7">
    <location>
        <position position="116"/>
    </location>
    <ligand>
        <name>S-adenosyl-L-methionine</name>
        <dbReference type="ChEBI" id="CHEBI:59789"/>
    </ligand>
</feature>
<evidence type="ECO:0000313" key="9">
    <source>
        <dbReference type="Proteomes" id="UP000610862"/>
    </source>
</evidence>
<feature type="binding site" evidence="7">
    <location>
        <position position="41"/>
    </location>
    <ligand>
        <name>S-adenosyl-L-methionine</name>
        <dbReference type="ChEBI" id="CHEBI:59789"/>
    </ligand>
</feature>
<accession>A0A926I918</accession>
<dbReference type="AlphaFoldDB" id="A0A926I918"/>
<comment type="catalytic activity">
    <reaction evidence="1 7">
        <text>guanosine(46) in tRNA + S-adenosyl-L-methionine = N(7)-methylguanosine(46) in tRNA + S-adenosyl-L-homocysteine</text>
        <dbReference type="Rhea" id="RHEA:42708"/>
        <dbReference type="Rhea" id="RHEA-COMP:10188"/>
        <dbReference type="Rhea" id="RHEA-COMP:10189"/>
        <dbReference type="ChEBI" id="CHEBI:57856"/>
        <dbReference type="ChEBI" id="CHEBI:59789"/>
        <dbReference type="ChEBI" id="CHEBI:74269"/>
        <dbReference type="ChEBI" id="CHEBI:74480"/>
        <dbReference type="EC" id="2.1.1.33"/>
    </reaction>
</comment>
<dbReference type="PANTHER" id="PTHR23417:SF14">
    <property type="entry name" value="PENTACOTRIPEPTIDE-REPEAT REGION OF PRORP DOMAIN-CONTAINING PROTEIN"/>
    <property type="match status" value="1"/>
</dbReference>
<keyword evidence="6 7" id="KW-0819">tRNA processing</keyword>
<dbReference type="EC" id="2.1.1.33" evidence="7"/>
<evidence type="ECO:0000256" key="2">
    <source>
        <dbReference type="ARBA" id="ARBA00003015"/>
    </source>
</evidence>
<evidence type="ECO:0000313" key="8">
    <source>
        <dbReference type="EMBL" id="MBC8567693.1"/>
    </source>
</evidence>
<keyword evidence="4 7" id="KW-0808">Transferase</keyword>
<dbReference type="Pfam" id="PF02390">
    <property type="entry name" value="Methyltransf_4"/>
    <property type="match status" value="1"/>
</dbReference>
<dbReference type="EMBL" id="JACRTA010000001">
    <property type="protein sequence ID" value="MBC8567693.1"/>
    <property type="molecule type" value="Genomic_DNA"/>
</dbReference>
<dbReference type="PROSITE" id="PS51625">
    <property type="entry name" value="SAM_MT_TRMB"/>
    <property type="match status" value="1"/>
</dbReference>
<dbReference type="NCBIfam" id="NF001080">
    <property type="entry name" value="PRK00121.2-2"/>
    <property type="match status" value="1"/>
</dbReference>
<feature type="binding site" evidence="7">
    <location>
        <position position="152"/>
    </location>
    <ligand>
        <name>substrate</name>
    </ligand>
</feature>
<feature type="binding site" evidence="7">
    <location>
        <begin position="190"/>
        <end position="193"/>
    </location>
    <ligand>
        <name>substrate</name>
    </ligand>
</feature>
<reference evidence="8" key="1">
    <citation type="submission" date="2020-08" db="EMBL/GenBank/DDBJ databases">
        <title>Genome public.</title>
        <authorList>
            <person name="Liu C."/>
            <person name="Sun Q."/>
        </authorList>
    </citation>
    <scope>NUCLEOTIDE SEQUENCE</scope>
    <source>
        <strain evidence="8">NSJ-24</strain>
    </source>
</reference>
<dbReference type="HAMAP" id="MF_01057">
    <property type="entry name" value="tRNA_methyltr_TrmB"/>
    <property type="match status" value="1"/>
</dbReference>
<comment type="caution">
    <text evidence="8">The sequence shown here is derived from an EMBL/GenBank/DDBJ whole genome shotgun (WGS) entry which is preliminary data.</text>
</comment>
<evidence type="ECO:0000256" key="4">
    <source>
        <dbReference type="ARBA" id="ARBA00022679"/>
    </source>
</evidence>
<dbReference type="NCBIfam" id="TIGR00091">
    <property type="entry name" value="tRNA (guanosine(46)-N7)-methyltransferase TrmB"/>
    <property type="match status" value="1"/>
</dbReference>
<comment type="similarity">
    <text evidence="7">Belongs to the class I-like SAM-binding methyltransferase superfamily. TrmB family.</text>
</comment>
<evidence type="ECO:0000256" key="7">
    <source>
        <dbReference type="HAMAP-Rule" id="MF_01057"/>
    </source>
</evidence>
<dbReference type="Gene3D" id="3.40.50.150">
    <property type="entry name" value="Vaccinia Virus protein VP39"/>
    <property type="match status" value="1"/>
</dbReference>
<comment type="pathway">
    <text evidence="7">tRNA modification; N(7)-methylguanine-tRNA biosynthesis.</text>
</comment>
<keyword evidence="5 7" id="KW-0949">S-adenosyl-L-methionine</keyword>
<keyword evidence="3 7" id="KW-0489">Methyltransferase</keyword>
<proteinExistence type="inferred from homology"/>
<comment type="caution">
    <text evidence="7">Lacks conserved residue(s) required for the propagation of feature annotation.</text>
</comment>
<dbReference type="Proteomes" id="UP000610862">
    <property type="component" value="Unassembled WGS sequence"/>
</dbReference>
<dbReference type="InterPro" id="IPR003358">
    <property type="entry name" value="tRNA_(Gua-N-7)_MeTrfase_Trmb"/>
</dbReference>
<gene>
    <name evidence="7 8" type="primary">trmB</name>
    <name evidence="8" type="ORF">H8692_02805</name>
</gene>
<feature type="binding site" evidence="7">
    <location>
        <position position="66"/>
    </location>
    <ligand>
        <name>S-adenosyl-L-methionine</name>
        <dbReference type="ChEBI" id="CHEBI:59789"/>
    </ligand>
</feature>
<dbReference type="GO" id="GO:0008176">
    <property type="term" value="F:tRNA (guanine(46)-N7)-methyltransferase activity"/>
    <property type="evidence" value="ECO:0007669"/>
    <property type="project" value="UniProtKB-UniRule"/>
</dbReference>
<name>A0A926I918_9FIRM</name>
<feature type="binding site" evidence="7">
    <location>
        <position position="120"/>
    </location>
    <ligand>
        <name>substrate</name>
    </ligand>
</feature>
<keyword evidence="9" id="KW-1185">Reference proteome</keyword>
<organism evidence="8 9">
    <name type="scientific">Lentihominibacter hominis</name>
    <dbReference type="NCBI Taxonomy" id="2763645"/>
    <lineage>
        <taxon>Bacteria</taxon>
        <taxon>Bacillati</taxon>
        <taxon>Bacillota</taxon>
        <taxon>Clostridia</taxon>
        <taxon>Peptostreptococcales</taxon>
        <taxon>Anaerovoracaceae</taxon>
        <taxon>Lentihominibacter</taxon>
    </lineage>
</organism>
<dbReference type="InterPro" id="IPR029063">
    <property type="entry name" value="SAM-dependent_MTases_sf"/>
</dbReference>
<dbReference type="PANTHER" id="PTHR23417">
    <property type="entry name" value="3-DEOXY-D-MANNO-OCTULOSONIC-ACID TRANSFERASE/TRNA GUANINE-N 7 - -METHYLTRANSFERASE"/>
    <property type="match status" value="1"/>
</dbReference>